<dbReference type="AlphaFoldDB" id="A0A542Y8P6"/>
<feature type="domain" description="STAS" evidence="6">
    <location>
        <begin position="436"/>
        <end position="537"/>
    </location>
</feature>
<dbReference type="PANTHER" id="PTHR11814">
    <property type="entry name" value="SULFATE TRANSPORTER"/>
    <property type="match status" value="1"/>
</dbReference>
<keyword evidence="8" id="KW-1185">Reference proteome</keyword>
<evidence type="ECO:0000256" key="4">
    <source>
        <dbReference type="ARBA" id="ARBA00023136"/>
    </source>
</evidence>
<dbReference type="PROSITE" id="PS50801">
    <property type="entry name" value="STAS"/>
    <property type="match status" value="1"/>
</dbReference>
<evidence type="ECO:0000259" key="6">
    <source>
        <dbReference type="PROSITE" id="PS50801"/>
    </source>
</evidence>
<evidence type="ECO:0000313" key="7">
    <source>
        <dbReference type="EMBL" id="TQL44427.1"/>
    </source>
</evidence>
<dbReference type="RefSeq" id="WP_246055868.1">
    <property type="nucleotide sequence ID" value="NZ_BAAAUY010000011.1"/>
</dbReference>
<dbReference type="Proteomes" id="UP000319094">
    <property type="component" value="Unassembled WGS sequence"/>
</dbReference>
<keyword evidence="2 5" id="KW-0812">Transmembrane</keyword>
<dbReference type="InterPro" id="IPR036513">
    <property type="entry name" value="STAS_dom_sf"/>
</dbReference>
<evidence type="ECO:0000256" key="1">
    <source>
        <dbReference type="ARBA" id="ARBA00004141"/>
    </source>
</evidence>
<evidence type="ECO:0000313" key="8">
    <source>
        <dbReference type="Proteomes" id="UP000319094"/>
    </source>
</evidence>
<feature type="transmembrane region" description="Helical" evidence="5">
    <location>
        <begin position="56"/>
        <end position="74"/>
    </location>
</feature>
<reference evidence="7 8" key="1">
    <citation type="submission" date="2019-06" db="EMBL/GenBank/DDBJ databases">
        <title>Sequencing the genomes of 1000 actinobacteria strains.</title>
        <authorList>
            <person name="Klenk H.-P."/>
        </authorList>
    </citation>
    <scope>NUCLEOTIDE SEQUENCE [LARGE SCALE GENOMIC DNA]</scope>
    <source>
        <strain evidence="7 8">DSM 8803</strain>
    </source>
</reference>
<dbReference type="EMBL" id="VFON01000001">
    <property type="protein sequence ID" value="TQL44427.1"/>
    <property type="molecule type" value="Genomic_DNA"/>
</dbReference>
<feature type="transmembrane region" description="Helical" evidence="5">
    <location>
        <begin position="176"/>
        <end position="196"/>
    </location>
</feature>
<evidence type="ECO:0000256" key="5">
    <source>
        <dbReference type="SAM" id="Phobius"/>
    </source>
</evidence>
<sequence>MSSILAGLRSLLPTRADYRGLKAGWRGDLVAGLTVGIVALPLALAFGVSSGVGAEAGLITAIVAGLVAAVFGGSNVQVSGPTGAMVVVLAPIVVLHGVGAVAVVSLMAGLMVVLAGVFRLGRAVSYIPWPVIEGFTAGIGIIIFLQQVPAALGVENAGHSSNAVVAAWQTVTEASWPAALLPLAAVAAVAAIMLLLERFAPGFPSSFAAILVVSVVAVLMGSALPNIGELPSSLPAPTLPAFDAAMLSSLAGPAAAVAALAAIESLLSARVAATIADTGPVNADRELFGQGLASIASGLFGGMPATGAIARTAVNVRSGARTRMAAIVHALALLLVVLVAAPIVGAIPLAALAGVLMMTAARMVSWQTAKRVFGSGKSSAAVYFVTLLVTVSVDLVVAVGIGVAVAAFFALRALSKASIASREPLPGPAAPGDERIALFRVEGSLFFGAADRIVEAIADEPDVEVVVLRLSGLQIVDATGAHALAELITTLERRGATVLLKGVRLEHRTLLKRLGVDASLRDPKHSFAELEPAVAHARDHIARGRGA</sequence>
<keyword evidence="3 5" id="KW-1133">Transmembrane helix</keyword>
<accession>A0A542Y8P6</accession>
<gene>
    <name evidence="7" type="ORF">FB468_2484</name>
</gene>
<dbReference type="Gene3D" id="3.30.750.24">
    <property type="entry name" value="STAS domain"/>
    <property type="match status" value="1"/>
</dbReference>
<feature type="transmembrane region" description="Helical" evidence="5">
    <location>
        <begin position="126"/>
        <end position="145"/>
    </location>
</feature>
<feature type="transmembrane region" description="Helical" evidence="5">
    <location>
        <begin position="327"/>
        <end position="360"/>
    </location>
</feature>
<dbReference type="InterPro" id="IPR011547">
    <property type="entry name" value="SLC26A/SulP_dom"/>
</dbReference>
<feature type="transmembrane region" description="Helical" evidence="5">
    <location>
        <begin position="86"/>
        <end position="114"/>
    </location>
</feature>
<dbReference type="SUPFAM" id="SSF52091">
    <property type="entry name" value="SpoIIaa-like"/>
    <property type="match status" value="1"/>
</dbReference>
<evidence type="ECO:0000256" key="3">
    <source>
        <dbReference type="ARBA" id="ARBA00022989"/>
    </source>
</evidence>
<dbReference type="Pfam" id="PF00916">
    <property type="entry name" value="Sulfate_transp"/>
    <property type="match status" value="1"/>
</dbReference>
<feature type="transmembrane region" description="Helical" evidence="5">
    <location>
        <begin position="203"/>
        <end position="224"/>
    </location>
</feature>
<evidence type="ECO:0000256" key="2">
    <source>
        <dbReference type="ARBA" id="ARBA00022692"/>
    </source>
</evidence>
<feature type="transmembrane region" description="Helical" evidence="5">
    <location>
        <begin position="244"/>
        <end position="263"/>
    </location>
</feature>
<dbReference type="Pfam" id="PF01740">
    <property type="entry name" value="STAS"/>
    <property type="match status" value="1"/>
</dbReference>
<dbReference type="InterPro" id="IPR002645">
    <property type="entry name" value="STAS_dom"/>
</dbReference>
<dbReference type="STRING" id="55969.SD72_07725"/>
<feature type="transmembrane region" description="Helical" evidence="5">
    <location>
        <begin position="380"/>
        <end position="411"/>
    </location>
</feature>
<dbReference type="InterPro" id="IPR001902">
    <property type="entry name" value="SLC26A/SulP_fam"/>
</dbReference>
<proteinExistence type="predicted"/>
<comment type="subcellular location">
    <subcellularLocation>
        <location evidence="1">Membrane</location>
        <topology evidence="1">Multi-pass membrane protein</topology>
    </subcellularLocation>
</comment>
<comment type="caution">
    <text evidence="7">The sequence shown here is derived from an EMBL/GenBank/DDBJ whole genome shotgun (WGS) entry which is preliminary data.</text>
</comment>
<name>A0A542Y8P6_9MICO</name>
<feature type="transmembrane region" description="Helical" evidence="5">
    <location>
        <begin position="29"/>
        <end position="49"/>
    </location>
</feature>
<dbReference type="GO" id="GO:0055085">
    <property type="term" value="P:transmembrane transport"/>
    <property type="evidence" value="ECO:0007669"/>
    <property type="project" value="InterPro"/>
</dbReference>
<dbReference type="GO" id="GO:0016020">
    <property type="term" value="C:membrane"/>
    <property type="evidence" value="ECO:0007669"/>
    <property type="project" value="UniProtKB-SubCell"/>
</dbReference>
<protein>
    <submittedName>
        <fullName evidence="7">SulP family sulfate permease</fullName>
    </submittedName>
</protein>
<organism evidence="7 8">
    <name type="scientific">Leucobacter komagatae</name>
    <dbReference type="NCBI Taxonomy" id="55969"/>
    <lineage>
        <taxon>Bacteria</taxon>
        <taxon>Bacillati</taxon>
        <taxon>Actinomycetota</taxon>
        <taxon>Actinomycetes</taxon>
        <taxon>Micrococcales</taxon>
        <taxon>Microbacteriaceae</taxon>
        <taxon>Leucobacter</taxon>
    </lineage>
</organism>
<keyword evidence="4 5" id="KW-0472">Membrane</keyword>
<dbReference type="CDD" id="cd07042">
    <property type="entry name" value="STAS_SulP_like_sulfate_transporter"/>
    <property type="match status" value="1"/>
</dbReference>